<reference evidence="1" key="1">
    <citation type="journal article" date="2014" name="Front. Microbiol.">
        <title>High frequency of phylogenetically diverse reductive dehalogenase-homologous genes in deep subseafloor sedimentary metagenomes.</title>
        <authorList>
            <person name="Kawai M."/>
            <person name="Futagami T."/>
            <person name="Toyoda A."/>
            <person name="Takaki Y."/>
            <person name="Nishi S."/>
            <person name="Hori S."/>
            <person name="Arai W."/>
            <person name="Tsubouchi T."/>
            <person name="Morono Y."/>
            <person name="Uchiyama I."/>
            <person name="Ito T."/>
            <person name="Fujiyama A."/>
            <person name="Inagaki F."/>
            <person name="Takami H."/>
        </authorList>
    </citation>
    <scope>NUCLEOTIDE SEQUENCE</scope>
    <source>
        <strain evidence="1">Expedition CK06-06</strain>
    </source>
</reference>
<organism evidence="1">
    <name type="scientific">marine sediment metagenome</name>
    <dbReference type="NCBI Taxonomy" id="412755"/>
    <lineage>
        <taxon>unclassified sequences</taxon>
        <taxon>metagenomes</taxon>
        <taxon>ecological metagenomes</taxon>
    </lineage>
</organism>
<evidence type="ECO:0000313" key="1">
    <source>
        <dbReference type="EMBL" id="GAG10274.1"/>
    </source>
</evidence>
<dbReference type="EMBL" id="BARS01020690">
    <property type="protein sequence ID" value="GAG10274.1"/>
    <property type="molecule type" value="Genomic_DNA"/>
</dbReference>
<sequence>MGFFKRKRDKSKGKDIKSAKSLTTEKISSVERLSQGWLRCVFIIEIMGRPAEHISGAMKLVLKGLEKEKGVEIISKKVHKPKKVILKDEKNKKKDSKRAELFSTFSEIEFMAESLSRLIGLVFDFMPSSVEILDPQTLKININNSNSLINDLATRLHKNDAAVKGLYLQNQRLKREIEELKKK</sequence>
<comment type="caution">
    <text evidence="1">The sequence shown here is derived from an EMBL/GenBank/DDBJ whole genome shotgun (WGS) entry which is preliminary data.</text>
</comment>
<name>X0UWP7_9ZZZZ</name>
<dbReference type="AlphaFoldDB" id="X0UWP7"/>
<proteinExistence type="predicted"/>
<gene>
    <name evidence="1" type="ORF">S01H1_33334</name>
</gene>
<accession>X0UWP7</accession>
<protein>
    <submittedName>
        <fullName evidence="1">Uncharacterized protein</fullName>
    </submittedName>
</protein>